<dbReference type="SUPFAM" id="SSF56322">
    <property type="entry name" value="ADC synthase"/>
    <property type="match status" value="1"/>
</dbReference>
<dbReference type="Proteomes" id="UP001231362">
    <property type="component" value="Unassembled WGS sequence"/>
</dbReference>
<dbReference type="Gene3D" id="3.20.10.10">
    <property type="entry name" value="D-amino Acid Aminotransferase, subunit A, domain 2"/>
    <property type="match status" value="1"/>
</dbReference>
<dbReference type="InterPro" id="IPR036038">
    <property type="entry name" value="Aminotransferase-like"/>
</dbReference>
<comment type="caution">
    <text evidence="2">The sequence shown here is derived from an EMBL/GenBank/DDBJ whole genome shotgun (WGS) entry which is preliminary data.</text>
</comment>
<dbReference type="InterPro" id="IPR005801">
    <property type="entry name" value="ADC_synthase"/>
</dbReference>
<keyword evidence="2" id="KW-0032">Aminotransferase</keyword>
<dbReference type="Pfam" id="PF01063">
    <property type="entry name" value="Aminotran_4"/>
    <property type="match status" value="1"/>
</dbReference>
<dbReference type="PANTHER" id="PTHR11236">
    <property type="entry name" value="AMINOBENZOATE/ANTHRANILATE SYNTHASE"/>
    <property type="match status" value="1"/>
</dbReference>
<proteinExistence type="predicted"/>
<dbReference type="PANTHER" id="PTHR11236:SF50">
    <property type="entry name" value="AMINODEOXYCHORISMATE SYNTHASE COMPONENT 1"/>
    <property type="match status" value="1"/>
</dbReference>
<dbReference type="EMBL" id="JAUSTU010000008">
    <property type="protein sequence ID" value="MDQ0155758.1"/>
    <property type="molecule type" value="Genomic_DNA"/>
</dbReference>
<dbReference type="PRINTS" id="PR00095">
    <property type="entry name" value="ANTSNTHASEI"/>
</dbReference>
<dbReference type="Gene3D" id="3.60.120.10">
    <property type="entry name" value="Anthranilate synthase"/>
    <property type="match status" value="1"/>
</dbReference>
<dbReference type="InterPro" id="IPR015890">
    <property type="entry name" value="Chorismate_C"/>
</dbReference>
<keyword evidence="2" id="KW-0808">Transferase</keyword>
<evidence type="ECO:0000313" key="2">
    <source>
        <dbReference type="EMBL" id="MDQ0155758.1"/>
    </source>
</evidence>
<organism evidence="2 3">
    <name type="scientific">Anoxybacillus andreesenii</name>
    <dbReference type="NCBI Taxonomy" id="1325932"/>
    <lineage>
        <taxon>Bacteria</taxon>
        <taxon>Bacillati</taxon>
        <taxon>Bacillota</taxon>
        <taxon>Bacilli</taxon>
        <taxon>Bacillales</taxon>
        <taxon>Anoxybacillaceae</taxon>
        <taxon>Anoxybacillus</taxon>
    </lineage>
</organism>
<dbReference type="SUPFAM" id="SSF56752">
    <property type="entry name" value="D-aminoacid aminotransferase-like PLP-dependent enzymes"/>
    <property type="match status" value="1"/>
</dbReference>
<dbReference type="GO" id="GO:0046820">
    <property type="term" value="F:4-amino-4-deoxychorismate synthase activity"/>
    <property type="evidence" value="ECO:0007669"/>
    <property type="project" value="UniProtKB-EC"/>
</dbReference>
<sequence length="583" mass="66528">MIQERQTMLHFEFINKDGDMNPLSFVAPEEIIIARTVEEVVPCLQRIQKAVESGLYAAGYLTYEAAPAFDQTFTVNPNNKMPLLWFGLFRHPSELSKDEQTNFFTVSKWDADVSQDEYYRNIDNIKQYIKNGDTYQVNYTIRLHSLLKGDDFSFYKQLAKGQSANYCAYISTDEYSILSASPELFFHLKDQLITTKPMKGTIQRGKTHVEDLANFQWLSDSVKNRSENLMIVDLIRNDLGQIAETGTVKVPHLFSIEKYPTVFQMTSTVTAQLSPKTSIADIFVALFPCGSITGAPKISTMRIINELEDSPREVYCGAIGYITPEMEAIFNVPIRTVVVDKSSGQAVYGVGGGITWDSTAEEEYKEVLTKAMLLERLEPNFQLLESLYLKNGQYFLLNEHIERLKHSAEYFGFSIDIANMGLKLQDYAAKHRNNEEKVRVLLTEEGHISIEGQPLVPTPAVVDAVLADAPISKENIFLYHKTTNRRIYSDRKDRFPNVYDVLLWNEEGELTEFTTGNVVVEIEGEYLTPFVESGLLAGTFRKHLLEQKQIREEKLKLEDLKACSAIWLINSVRQWVRVNLLME</sequence>
<dbReference type="NCBIfam" id="TIGR00553">
    <property type="entry name" value="pabB"/>
    <property type="match status" value="1"/>
</dbReference>
<dbReference type="EC" id="2.6.1.85" evidence="2"/>
<name>A0ABT9V486_9BACL</name>
<dbReference type="Gene3D" id="3.30.470.10">
    <property type="match status" value="1"/>
</dbReference>
<dbReference type="RefSeq" id="WP_307150284.1">
    <property type="nucleotide sequence ID" value="NZ_JAUSTU010000008.1"/>
</dbReference>
<dbReference type="InterPro" id="IPR019999">
    <property type="entry name" value="Anth_synth_I-like"/>
</dbReference>
<dbReference type="EC" id="4.1.3.38" evidence="2"/>
<protein>
    <submittedName>
        <fullName evidence="2">Para-aminobenzoate synthetase/4-amino-4-deoxychorismate lyase</fullName>
        <ecNumber evidence="2">2.6.1.85</ecNumber>
        <ecNumber evidence="2">4.1.3.38</ecNumber>
    </submittedName>
</protein>
<evidence type="ECO:0000313" key="3">
    <source>
        <dbReference type="Proteomes" id="UP001231362"/>
    </source>
</evidence>
<reference evidence="2 3" key="1">
    <citation type="submission" date="2023-07" db="EMBL/GenBank/DDBJ databases">
        <title>Genomic Encyclopedia of Type Strains, Phase IV (KMG-IV): sequencing the most valuable type-strain genomes for metagenomic binning, comparative biology and taxonomic classification.</title>
        <authorList>
            <person name="Goeker M."/>
        </authorList>
    </citation>
    <scope>NUCLEOTIDE SEQUENCE [LARGE SCALE GENOMIC DNA]</scope>
    <source>
        <strain evidence="2 3">DSM 23948</strain>
    </source>
</reference>
<keyword evidence="3" id="KW-1185">Reference proteome</keyword>
<dbReference type="InterPro" id="IPR043131">
    <property type="entry name" value="BCAT-like_N"/>
</dbReference>
<feature type="domain" description="Chorismate-utilising enzyme C-terminal" evidence="1">
    <location>
        <begin position="115"/>
        <end position="370"/>
    </location>
</feature>
<dbReference type="GO" id="GO:0008696">
    <property type="term" value="F:4-amino-4-deoxychorismate lyase activity"/>
    <property type="evidence" value="ECO:0007669"/>
    <property type="project" value="UniProtKB-EC"/>
</dbReference>
<dbReference type="InterPro" id="IPR043132">
    <property type="entry name" value="BCAT-like_C"/>
</dbReference>
<dbReference type="InterPro" id="IPR001544">
    <property type="entry name" value="Aminotrans_IV"/>
</dbReference>
<gene>
    <name evidence="2" type="ORF">J2S07_002063</name>
</gene>
<evidence type="ECO:0000259" key="1">
    <source>
        <dbReference type="Pfam" id="PF00425"/>
    </source>
</evidence>
<dbReference type="InterPro" id="IPR005802">
    <property type="entry name" value="ADC_synth_comp_1"/>
</dbReference>
<keyword evidence="2" id="KW-0456">Lyase</keyword>
<accession>A0ABT9V486</accession>
<dbReference type="Pfam" id="PF00425">
    <property type="entry name" value="Chorismate_bind"/>
    <property type="match status" value="1"/>
</dbReference>